<evidence type="ECO:0000313" key="3">
    <source>
        <dbReference type="Proteomes" id="UP000663852"/>
    </source>
</evidence>
<proteinExistence type="predicted"/>
<evidence type="ECO:0000256" key="1">
    <source>
        <dbReference type="SAM" id="MobiDB-lite"/>
    </source>
</evidence>
<feature type="compositionally biased region" description="Basic and acidic residues" evidence="1">
    <location>
        <begin position="1"/>
        <end position="13"/>
    </location>
</feature>
<dbReference type="OrthoDB" id="10020423at2759"/>
<dbReference type="AlphaFoldDB" id="A0A815NQN2"/>
<sequence>MKSIEESNNKEYSLKFPRHHKHRRDESDVSVYAQNVSAVTTEDIEKIIMKAYQKAESIMNNFELIKILKESNLDDVYKLSSFISHELNKKSPVDHSVINNYDNDDYDSLDEDEEDNVTSKFHNVELVESDEHSSDENEEEVCNLETSKQTFRGMKIYSNVKSTKINNYFKIQINNNDYYMHKQTAARLLTTNKNHLSSDRCFRVKQTSRQC</sequence>
<comment type="caution">
    <text evidence="2">The sequence shown here is derived from an EMBL/GenBank/DDBJ whole genome shotgun (WGS) entry which is preliminary data.</text>
</comment>
<protein>
    <submittedName>
        <fullName evidence="2">Uncharacterized protein</fullName>
    </submittedName>
</protein>
<accession>A0A815NQN2</accession>
<reference evidence="2" key="1">
    <citation type="submission" date="2021-02" db="EMBL/GenBank/DDBJ databases">
        <authorList>
            <person name="Nowell W R."/>
        </authorList>
    </citation>
    <scope>NUCLEOTIDE SEQUENCE</scope>
</reference>
<dbReference type="EMBL" id="CAJNOJ010000419">
    <property type="protein sequence ID" value="CAF1441504.1"/>
    <property type="molecule type" value="Genomic_DNA"/>
</dbReference>
<gene>
    <name evidence="2" type="ORF">EDS130_LOCUS38905</name>
</gene>
<organism evidence="2 3">
    <name type="scientific">Adineta ricciae</name>
    <name type="common">Rotifer</name>
    <dbReference type="NCBI Taxonomy" id="249248"/>
    <lineage>
        <taxon>Eukaryota</taxon>
        <taxon>Metazoa</taxon>
        <taxon>Spiralia</taxon>
        <taxon>Gnathifera</taxon>
        <taxon>Rotifera</taxon>
        <taxon>Eurotatoria</taxon>
        <taxon>Bdelloidea</taxon>
        <taxon>Adinetida</taxon>
        <taxon>Adinetidae</taxon>
        <taxon>Adineta</taxon>
    </lineage>
</organism>
<name>A0A815NQN2_ADIRI</name>
<dbReference type="Proteomes" id="UP000663852">
    <property type="component" value="Unassembled WGS sequence"/>
</dbReference>
<feature type="region of interest" description="Disordered" evidence="1">
    <location>
        <begin position="1"/>
        <end position="27"/>
    </location>
</feature>
<evidence type="ECO:0000313" key="2">
    <source>
        <dbReference type="EMBL" id="CAF1441504.1"/>
    </source>
</evidence>